<accession>A0ACB8G9X5</accession>
<gene>
    <name evidence="1" type="ORF">K3G42_018490</name>
</gene>
<reference evidence="1" key="1">
    <citation type="submission" date="2021-08" db="EMBL/GenBank/DDBJ databases">
        <title>The first chromosome-level gecko genome reveals the dynamic sex chromosomes of Neotropical dwarf geckos (Sphaerodactylidae: Sphaerodactylus).</title>
        <authorList>
            <person name="Pinto B.J."/>
            <person name="Keating S.E."/>
            <person name="Gamble T."/>
        </authorList>
    </citation>
    <scope>NUCLEOTIDE SEQUENCE</scope>
    <source>
        <strain evidence="1">TG3544</strain>
    </source>
</reference>
<keyword evidence="2" id="KW-1185">Reference proteome</keyword>
<dbReference type="Proteomes" id="UP000827872">
    <property type="component" value="Linkage Group LG01"/>
</dbReference>
<protein>
    <submittedName>
        <fullName evidence="1">Uncharacterized protein</fullName>
    </submittedName>
</protein>
<organism evidence="1 2">
    <name type="scientific">Sphaerodactylus townsendi</name>
    <dbReference type="NCBI Taxonomy" id="933632"/>
    <lineage>
        <taxon>Eukaryota</taxon>
        <taxon>Metazoa</taxon>
        <taxon>Chordata</taxon>
        <taxon>Craniata</taxon>
        <taxon>Vertebrata</taxon>
        <taxon>Euteleostomi</taxon>
        <taxon>Lepidosauria</taxon>
        <taxon>Squamata</taxon>
        <taxon>Bifurcata</taxon>
        <taxon>Gekkota</taxon>
        <taxon>Sphaerodactylidae</taxon>
        <taxon>Sphaerodactylus</taxon>
    </lineage>
</organism>
<evidence type="ECO:0000313" key="2">
    <source>
        <dbReference type="Proteomes" id="UP000827872"/>
    </source>
</evidence>
<evidence type="ECO:0000313" key="1">
    <source>
        <dbReference type="EMBL" id="KAH8016488.1"/>
    </source>
</evidence>
<name>A0ACB8G9X5_9SAUR</name>
<comment type="caution">
    <text evidence="1">The sequence shown here is derived from an EMBL/GenBank/DDBJ whole genome shotgun (WGS) entry which is preliminary data.</text>
</comment>
<proteinExistence type="predicted"/>
<sequence length="115" mass="13173">MGKNDIENEAAHKQARTIYQGELLSPREENAGFRPLFLTHHVAYTVLMDRIMHIITPVASSKASEITMTLNTIYLLPLHCYSLDTKAPFRTYRIMRFQSTSKQLCIIAKSTCKQL</sequence>
<dbReference type="EMBL" id="CM037614">
    <property type="protein sequence ID" value="KAH8016488.1"/>
    <property type="molecule type" value="Genomic_DNA"/>
</dbReference>